<keyword evidence="5" id="KW-1185">Reference proteome</keyword>
<dbReference type="CDD" id="cd00067">
    <property type="entry name" value="GAL4"/>
    <property type="match status" value="1"/>
</dbReference>
<feature type="region of interest" description="Disordered" evidence="2">
    <location>
        <begin position="59"/>
        <end position="89"/>
    </location>
</feature>
<evidence type="ECO:0000259" key="3">
    <source>
        <dbReference type="PROSITE" id="PS50048"/>
    </source>
</evidence>
<dbReference type="PROSITE" id="PS50048">
    <property type="entry name" value="ZN2_CY6_FUNGAL_2"/>
    <property type="match status" value="1"/>
</dbReference>
<dbReference type="Gene3D" id="4.10.240.10">
    <property type="entry name" value="Zn(2)-C6 fungal-type DNA-binding domain"/>
    <property type="match status" value="1"/>
</dbReference>
<feature type="compositionally biased region" description="Basic residues" evidence="2">
    <location>
        <begin position="9"/>
        <end position="19"/>
    </location>
</feature>
<sequence>MPENDASRQGRRRAHRKTKTGCLDCRQRRVKCDERKPVCSACVRRNRTCVWLTTSAHAVGSDSNRPASRTQSPSSRTPEQSSQAYSFPTPASSSINCLDAFPILPQPSGDQSFRFDLGDLALLHHWTFAACESICHASGEIEIWRRLFPEVGFQYSFVARALLSLAALHLAHETQDAVLQAQYVNRAISHHNYGLTEFRNIVTRLNKENSEALFIWSILNVVYVFGMLNLGAPGSSAKNKDQILGTGWIPMLHGVTAIVHPAYEHLVGGRLSTFLRLRNWDELDLDNPSNDADLELQRIKEAWEDSADKGVYDEALQILRRCRRFMDQFKDMSESELAQMGYNQTWSGPLIFIHVGPEAYFKLLSQRQPPALILFAHFGAMVYGLRKHWFIGDLGKNIVEAVDELLGSYWRPYLSWPLRFVHGNEHIA</sequence>
<proteinExistence type="predicted"/>
<dbReference type="AlphaFoldDB" id="A0AA39L991"/>
<evidence type="ECO:0000256" key="1">
    <source>
        <dbReference type="ARBA" id="ARBA00023242"/>
    </source>
</evidence>
<dbReference type="Proteomes" id="UP001175261">
    <property type="component" value="Unassembled WGS sequence"/>
</dbReference>
<name>A0AA39L991_SARSR</name>
<evidence type="ECO:0000313" key="5">
    <source>
        <dbReference type="Proteomes" id="UP001175261"/>
    </source>
</evidence>
<dbReference type="InterPro" id="IPR001138">
    <property type="entry name" value="Zn2Cys6_DnaBD"/>
</dbReference>
<dbReference type="PRINTS" id="PR00755">
    <property type="entry name" value="AFLATOXINBRP"/>
</dbReference>
<dbReference type="Pfam" id="PF00172">
    <property type="entry name" value="Zn_clus"/>
    <property type="match status" value="1"/>
</dbReference>
<dbReference type="GO" id="GO:0001228">
    <property type="term" value="F:DNA-binding transcription activator activity, RNA polymerase II-specific"/>
    <property type="evidence" value="ECO:0007669"/>
    <property type="project" value="TreeGrafter"/>
</dbReference>
<comment type="caution">
    <text evidence="4">The sequence shown here is derived from an EMBL/GenBank/DDBJ whole genome shotgun (WGS) entry which is preliminary data.</text>
</comment>
<evidence type="ECO:0000256" key="2">
    <source>
        <dbReference type="SAM" id="MobiDB-lite"/>
    </source>
</evidence>
<dbReference type="InterPro" id="IPR053157">
    <property type="entry name" value="Sterol_Uptake_Regulator"/>
</dbReference>
<reference evidence="4" key="1">
    <citation type="submission" date="2022-10" db="EMBL/GenBank/DDBJ databases">
        <title>Determination and structural analysis of whole genome sequence of Sarocladium strictum F4-1.</title>
        <authorList>
            <person name="Hu L."/>
            <person name="Jiang Y."/>
        </authorList>
    </citation>
    <scope>NUCLEOTIDE SEQUENCE</scope>
    <source>
        <strain evidence="4">F4-1</strain>
    </source>
</reference>
<dbReference type="PANTHER" id="PTHR47784">
    <property type="entry name" value="STEROL UPTAKE CONTROL PROTEIN 2"/>
    <property type="match status" value="1"/>
</dbReference>
<keyword evidence="1" id="KW-0539">Nucleus</keyword>
<dbReference type="GO" id="GO:0008270">
    <property type="term" value="F:zinc ion binding"/>
    <property type="evidence" value="ECO:0007669"/>
    <property type="project" value="InterPro"/>
</dbReference>
<dbReference type="SMART" id="SM00066">
    <property type="entry name" value="GAL4"/>
    <property type="match status" value="1"/>
</dbReference>
<evidence type="ECO:0000313" key="4">
    <source>
        <dbReference type="EMBL" id="KAK0388802.1"/>
    </source>
</evidence>
<dbReference type="SUPFAM" id="SSF57701">
    <property type="entry name" value="Zn2/Cys6 DNA-binding domain"/>
    <property type="match status" value="1"/>
</dbReference>
<protein>
    <recommendedName>
        <fullName evidence="3">Zn(2)-C6 fungal-type domain-containing protein</fullName>
    </recommendedName>
</protein>
<feature type="domain" description="Zn(2)-C6 fungal-type" evidence="3">
    <location>
        <begin position="21"/>
        <end position="51"/>
    </location>
</feature>
<accession>A0AA39L991</accession>
<dbReference type="EMBL" id="JAPDFR010000003">
    <property type="protein sequence ID" value="KAK0388802.1"/>
    <property type="molecule type" value="Genomic_DNA"/>
</dbReference>
<dbReference type="PROSITE" id="PS00463">
    <property type="entry name" value="ZN2_CY6_FUNGAL_1"/>
    <property type="match status" value="1"/>
</dbReference>
<organism evidence="4 5">
    <name type="scientific">Sarocladium strictum</name>
    <name type="common">Black bundle disease fungus</name>
    <name type="synonym">Acremonium strictum</name>
    <dbReference type="NCBI Taxonomy" id="5046"/>
    <lineage>
        <taxon>Eukaryota</taxon>
        <taxon>Fungi</taxon>
        <taxon>Dikarya</taxon>
        <taxon>Ascomycota</taxon>
        <taxon>Pezizomycotina</taxon>
        <taxon>Sordariomycetes</taxon>
        <taxon>Hypocreomycetidae</taxon>
        <taxon>Hypocreales</taxon>
        <taxon>Sarocladiaceae</taxon>
        <taxon>Sarocladium</taxon>
    </lineage>
</organism>
<gene>
    <name evidence="4" type="ORF">NLU13_5045</name>
</gene>
<dbReference type="PANTHER" id="PTHR47784:SF5">
    <property type="entry name" value="STEROL UPTAKE CONTROL PROTEIN 2"/>
    <property type="match status" value="1"/>
</dbReference>
<dbReference type="InterPro" id="IPR036864">
    <property type="entry name" value="Zn2-C6_fun-type_DNA-bd_sf"/>
</dbReference>
<feature type="region of interest" description="Disordered" evidence="2">
    <location>
        <begin position="1"/>
        <end position="20"/>
    </location>
</feature>